<dbReference type="Pfam" id="PF04023">
    <property type="entry name" value="FeoA"/>
    <property type="match status" value="1"/>
</dbReference>
<dbReference type="EMBL" id="QRHG01000052">
    <property type="protein sequence ID" value="RHF56465.1"/>
    <property type="molecule type" value="Genomic_DNA"/>
</dbReference>
<dbReference type="RefSeq" id="WP_005610599.1">
    <property type="nucleotide sequence ID" value="NZ_CABKOA010000022.1"/>
</dbReference>
<evidence type="ECO:0000313" key="7">
    <source>
        <dbReference type="Proteomes" id="UP000284902"/>
    </source>
</evidence>
<dbReference type="InterPro" id="IPR008988">
    <property type="entry name" value="Transcriptional_repressor_C"/>
</dbReference>
<gene>
    <name evidence="5" type="ORF">DW116_02025</name>
    <name evidence="4" type="ORF">DW672_12920</name>
    <name evidence="3" type="ORF">DXD17_05825</name>
</gene>
<evidence type="ECO:0000259" key="2">
    <source>
        <dbReference type="SMART" id="SM00899"/>
    </source>
</evidence>
<protein>
    <submittedName>
        <fullName evidence="3">Ferrous iron transport protein A</fullName>
    </submittedName>
</protein>
<dbReference type="Gene3D" id="2.30.30.90">
    <property type="match status" value="1"/>
</dbReference>
<evidence type="ECO:0000313" key="3">
    <source>
        <dbReference type="EMBL" id="RGK40919.1"/>
    </source>
</evidence>
<evidence type="ECO:0000313" key="6">
    <source>
        <dbReference type="Proteomes" id="UP000260793"/>
    </source>
</evidence>
<comment type="caution">
    <text evidence="3">The sequence shown here is derived from an EMBL/GenBank/DDBJ whole genome shotgun (WGS) entry which is preliminary data.</text>
</comment>
<dbReference type="AlphaFoldDB" id="A0A3E4LU13"/>
<keyword evidence="1" id="KW-0408">Iron</keyword>
<dbReference type="EMBL" id="QSQN01000012">
    <property type="protein sequence ID" value="RGK40919.1"/>
    <property type="molecule type" value="Genomic_DNA"/>
</dbReference>
<dbReference type="GO" id="GO:0046914">
    <property type="term" value="F:transition metal ion binding"/>
    <property type="evidence" value="ECO:0007669"/>
    <property type="project" value="InterPro"/>
</dbReference>
<proteinExistence type="predicted"/>
<dbReference type="GeneID" id="77333677"/>
<dbReference type="PANTHER" id="PTHR43151">
    <property type="entry name" value="FEOA FAMILY PROTEIN"/>
    <property type="match status" value="1"/>
</dbReference>
<dbReference type="InterPro" id="IPR038157">
    <property type="entry name" value="FeoA_core_dom"/>
</dbReference>
<dbReference type="InterPro" id="IPR053184">
    <property type="entry name" value="FeoA-like"/>
</dbReference>
<dbReference type="Proteomes" id="UP000260793">
    <property type="component" value="Unassembled WGS sequence"/>
</dbReference>
<accession>A0A3E4LU13</accession>
<dbReference type="InterPro" id="IPR007167">
    <property type="entry name" value="Fe-transptr_FeoA-like"/>
</dbReference>
<dbReference type="EMBL" id="QRMI01000003">
    <property type="protein sequence ID" value="RHJ63849.1"/>
    <property type="molecule type" value="Genomic_DNA"/>
</dbReference>
<dbReference type="Proteomes" id="UP000284902">
    <property type="component" value="Unassembled WGS sequence"/>
</dbReference>
<evidence type="ECO:0000313" key="4">
    <source>
        <dbReference type="EMBL" id="RHF56465.1"/>
    </source>
</evidence>
<sequence>MPLTMANIGETNTIKRVGGNEETRRFLANLGFVVDAEVTVLSAIGGNVIVNIKDSRVAVNADMARHIMI</sequence>
<dbReference type="PANTHER" id="PTHR43151:SF1">
    <property type="entry name" value="SSR2333 PROTEIN"/>
    <property type="match status" value="1"/>
</dbReference>
<dbReference type="Proteomes" id="UP000285832">
    <property type="component" value="Unassembled WGS sequence"/>
</dbReference>
<evidence type="ECO:0000256" key="1">
    <source>
        <dbReference type="ARBA" id="ARBA00023004"/>
    </source>
</evidence>
<organism evidence="3 6">
    <name type="scientific">[Ruminococcus] lactaris</name>
    <dbReference type="NCBI Taxonomy" id="46228"/>
    <lineage>
        <taxon>Bacteria</taxon>
        <taxon>Bacillati</taxon>
        <taxon>Bacillota</taxon>
        <taxon>Clostridia</taxon>
        <taxon>Lachnospirales</taxon>
        <taxon>Lachnospiraceae</taxon>
        <taxon>Mediterraneibacter</taxon>
    </lineage>
</organism>
<evidence type="ECO:0000313" key="5">
    <source>
        <dbReference type="EMBL" id="RHJ63849.1"/>
    </source>
</evidence>
<dbReference type="SMART" id="SM00899">
    <property type="entry name" value="FeoA"/>
    <property type="match status" value="1"/>
</dbReference>
<name>A0A3E4LU13_9FIRM</name>
<reference evidence="6 7" key="1">
    <citation type="submission" date="2018-08" db="EMBL/GenBank/DDBJ databases">
        <title>A genome reference for cultivated species of the human gut microbiota.</title>
        <authorList>
            <person name="Zou Y."/>
            <person name="Xue W."/>
            <person name="Luo G."/>
        </authorList>
    </citation>
    <scope>NUCLEOTIDE SEQUENCE [LARGE SCALE GENOMIC DNA]</scope>
    <source>
        <strain evidence="5 8">AM09-9</strain>
        <strain evidence="4 7">AM25-1LB</strain>
        <strain evidence="3 6">TF11-7</strain>
    </source>
</reference>
<dbReference type="SUPFAM" id="SSF50037">
    <property type="entry name" value="C-terminal domain of transcriptional repressors"/>
    <property type="match status" value="1"/>
</dbReference>
<feature type="domain" description="Ferrous iron transporter FeoA-like" evidence="2">
    <location>
        <begin position="1"/>
        <end position="69"/>
    </location>
</feature>
<evidence type="ECO:0000313" key="8">
    <source>
        <dbReference type="Proteomes" id="UP000285832"/>
    </source>
</evidence>